<dbReference type="Proteomes" id="UP000051576">
    <property type="component" value="Unassembled WGS sequence"/>
</dbReference>
<gene>
    <name evidence="1" type="ORF">FD21_GL000196</name>
</gene>
<dbReference type="RefSeq" id="WP_056970471.1">
    <property type="nucleotide sequence ID" value="NZ_AYYX01000011.1"/>
</dbReference>
<keyword evidence="2" id="KW-1185">Reference proteome</keyword>
<name>A0A0R2CL42_9LACO</name>
<dbReference type="AlphaFoldDB" id="A0A0R2CL42"/>
<dbReference type="STRING" id="1133569.FD21_GL000196"/>
<proteinExistence type="predicted"/>
<reference evidence="1 2" key="1">
    <citation type="journal article" date="2015" name="Genome Announc.">
        <title>Expanding the biotechnology potential of lactobacilli through comparative genomics of 213 strains and associated genera.</title>
        <authorList>
            <person name="Sun Z."/>
            <person name="Harris H.M."/>
            <person name="McCann A."/>
            <person name="Guo C."/>
            <person name="Argimon S."/>
            <person name="Zhang W."/>
            <person name="Yang X."/>
            <person name="Jeffery I.B."/>
            <person name="Cooney J.C."/>
            <person name="Kagawa T.F."/>
            <person name="Liu W."/>
            <person name="Song Y."/>
            <person name="Salvetti E."/>
            <person name="Wrobel A."/>
            <person name="Rasinkangas P."/>
            <person name="Parkhill J."/>
            <person name="Rea M.C."/>
            <person name="O'Sullivan O."/>
            <person name="Ritari J."/>
            <person name="Douillard F.P."/>
            <person name="Paul Ross R."/>
            <person name="Yang R."/>
            <person name="Briner A.E."/>
            <person name="Felis G.E."/>
            <person name="de Vos W.M."/>
            <person name="Barrangou R."/>
            <person name="Klaenhammer T.R."/>
            <person name="Caufield P.W."/>
            <person name="Cui Y."/>
            <person name="Zhang H."/>
            <person name="O'Toole P.W."/>
        </authorList>
    </citation>
    <scope>NUCLEOTIDE SEQUENCE [LARGE SCALE GENOMIC DNA]</scope>
    <source>
        <strain evidence="1 2">DSM 20605</strain>
    </source>
</reference>
<dbReference type="EMBL" id="AYYX01000011">
    <property type="protein sequence ID" value="KRM89147.1"/>
    <property type="molecule type" value="Genomic_DNA"/>
</dbReference>
<sequence>MGFSGQQKQVSDQVLMHFSSVLSIYLALEKYKNIVNEQGNGKDFKYLYNLHPRLSQTITKIITEINTNVTHIYGFERLYFDLMAAAFLLTPLKIFQTDIVHICLDFAGGYYTNSFIEHLFKKFLNFEIQVDDYIGPETDLYITDQYNKRYAEIPQIVWLRTTTLYDWLHLTRKIEEIKHHRLQKV</sequence>
<accession>A0A0R2CL42</accession>
<protein>
    <submittedName>
        <fullName evidence="1">Uncharacterized protein</fullName>
    </submittedName>
</protein>
<organism evidence="1 2">
    <name type="scientific">Liquorilactobacillus vini DSM 20605</name>
    <dbReference type="NCBI Taxonomy" id="1133569"/>
    <lineage>
        <taxon>Bacteria</taxon>
        <taxon>Bacillati</taxon>
        <taxon>Bacillota</taxon>
        <taxon>Bacilli</taxon>
        <taxon>Lactobacillales</taxon>
        <taxon>Lactobacillaceae</taxon>
        <taxon>Liquorilactobacillus</taxon>
    </lineage>
</organism>
<dbReference type="PATRIC" id="fig|1133569.4.peg.204"/>
<evidence type="ECO:0000313" key="2">
    <source>
        <dbReference type="Proteomes" id="UP000051576"/>
    </source>
</evidence>
<comment type="caution">
    <text evidence="1">The sequence shown here is derived from an EMBL/GenBank/DDBJ whole genome shotgun (WGS) entry which is preliminary data.</text>
</comment>
<evidence type="ECO:0000313" key="1">
    <source>
        <dbReference type="EMBL" id="KRM89147.1"/>
    </source>
</evidence>